<reference evidence="1 2" key="1">
    <citation type="submission" date="2024-11" db="EMBL/GenBank/DDBJ databases">
        <title>A near-complete genome assembly of Cinchona calisaya.</title>
        <authorList>
            <person name="Lian D.C."/>
            <person name="Zhao X.W."/>
            <person name="Wei L."/>
        </authorList>
    </citation>
    <scope>NUCLEOTIDE SEQUENCE [LARGE SCALE GENOMIC DNA]</scope>
    <source>
        <tissue evidence="1">Nenye</tissue>
    </source>
</reference>
<evidence type="ECO:0000313" key="2">
    <source>
        <dbReference type="Proteomes" id="UP001630127"/>
    </source>
</evidence>
<evidence type="ECO:0000313" key="1">
    <source>
        <dbReference type="EMBL" id="KAL3498444.1"/>
    </source>
</evidence>
<dbReference type="EMBL" id="JBJUIK010000017">
    <property type="protein sequence ID" value="KAL3498444.1"/>
    <property type="molecule type" value="Genomic_DNA"/>
</dbReference>
<proteinExistence type="predicted"/>
<accession>A0ABD2XW15</accession>
<dbReference type="Proteomes" id="UP001630127">
    <property type="component" value="Unassembled WGS sequence"/>
</dbReference>
<organism evidence="1 2">
    <name type="scientific">Cinchona calisaya</name>
    <dbReference type="NCBI Taxonomy" id="153742"/>
    <lineage>
        <taxon>Eukaryota</taxon>
        <taxon>Viridiplantae</taxon>
        <taxon>Streptophyta</taxon>
        <taxon>Embryophyta</taxon>
        <taxon>Tracheophyta</taxon>
        <taxon>Spermatophyta</taxon>
        <taxon>Magnoliopsida</taxon>
        <taxon>eudicotyledons</taxon>
        <taxon>Gunneridae</taxon>
        <taxon>Pentapetalae</taxon>
        <taxon>asterids</taxon>
        <taxon>lamiids</taxon>
        <taxon>Gentianales</taxon>
        <taxon>Rubiaceae</taxon>
        <taxon>Cinchonoideae</taxon>
        <taxon>Cinchoneae</taxon>
        <taxon>Cinchona</taxon>
    </lineage>
</organism>
<keyword evidence="2" id="KW-1185">Reference proteome</keyword>
<dbReference type="AlphaFoldDB" id="A0ABD2XW15"/>
<gene>
    <name evidence="1" type="ORF">ACH5RR_041176</name>
</gene>
<protein>
    <submittedName>
        <fullName evidence="1">Uncharacterized protein</fullName>
    </submittedName>
</protein>
<sequence length="230" mass="26587">MPEQRIELRKLRSTSTLQSRMLLIVPSSVVKVVEEEEEKENNMEQVASLAPKREVNVSELFAAAEDRALHTFFDPDTFDLNNDFSSILPFKKNIFASPFLKKRFWLLKNKLADQKEERSVVEASLEKKLNVEREPTFLELQKKLSGDPSQLVKIESKQNAKVEKLNTMQRYKAEAEVLKAAHLNFLVDNVNNFIISDALKDDLAISTFTRVAWLTRRPWKRSRLGIQTIP</sequence>
<comment type="caution">
    <text evidence="1">The sequence shown here is derived from an EMBL/GenBank/DDBJ whole genome shotgun (WGS) entry which is preliminary data.</text>
</comment>
<name>A0ABD2XW15_9GENT</name>